<evidence type="ECO:0000313" key="7">
    <source>
        <dbReference type="EMBL" id="CAB5061477.1"/>
    </source>
</evidence>
<dbReference type="EMBL" id="CAFBLC010000040">
    <property type="protein sequence ID" value="CAB4854876.1"/>
    <property type="molecule type" value="Genomic_DNA"/>
</dbReference>
<organism evidence="1">
    <name type="scientific">freshwater metagenome</name>
    <dbReference type="NCBI Taxonomy" id="449393"/>
    <lineage>
        <taxon>unclassified sequences</taxon>
        <taxon>metagenomes</taxon>
        <taxon>ecological metagenomes</taxon>
    </lineage>
</organism>
<dbReference type="EMBL" id="CAFBQM010000058">
    <property type="protein sequence ID" value="CAB5061477.1"/>
    <property type="molecule type" value="Genomic_DNA"/>
</dbReference>
<dbReference type="AlphaFoldDB" id="A0A6J6PZ89"/>
<accession>A0A6J6PZ89</accession>
<evidence type="ECO:0000313" key="6">
    <source>
        <dbReference type="EMBL" id="CAB5048330.1"/>
    </source>
</evidence>
<reference evidence="1" key="1">
    <citation type="submission" date="2020-05" db="EMBL/GenBank/DDBJ databases">
        <authorList>
            <person name="Chiriac C."/>
            <person name="Salcher M."/>
            <person name="Ghai R."/>
            <person name="Kavagutti S V."/>
        </authorList>
    </citation>
    <scope>NUCLEOTIDE SEQUENCE</scope>
</reference>
<dbReference type="EMBL" id="CAFBQD010000010">
    <property type="protein sequence ID" value="CAB5048330.1"/>
    <property type="molecule type" value="Genomic_DNA"/>
</dbReference>
<dbReference type="EMBL" id="CAEZYA010000011">
    <property type="protein sequence ID" value="CAB4701818.1"/>
    <property type="molecule type" value="Genomic_DNA"/>
</dbReference>
<dbReference type="EMBL" id="CAEZZN010000033">
    <property type="protein sequence ID" value="CAB4770154.1"/>
    <property type="molecule type" value="Genomic_DNA"/>
</dbReference>
<name>A0A6J6PZ89_9ZZZZ</name>
<evidence type="ECO:0000313" key="3">
    <source>
        <dbReference type="EMBL" id="CAB4797369.1"/>
    </source>
</evidence>
<dbReference type="EMBL" id="CAFBOQ010000032">
    <property type="protein sequence ID" value="CAB4990380.1"/>
    <property type="molecule type" value="Genomic_DNA"/>
</dbReference>
<evidence type="ECO:0000313" key="5">
    <source>
        <dbReference type="EMBL" id="CAB4990380.1"/>
    </source>
</evidence>
<proteinExistence type="predicted"/>
<gene>
    <name evidence="1" type="ORF">UFOPK2627_00538</name>
    <name evidence="2" type="ORF">UFOPK2879_00961</name>
    <name evidence="3" type="ORF">UFOPK3078_00123</name>
    <name evidence="4" type="ORF">UFOPK3288_01111</name>
    <name evidence="5" type="ORF">UFOPK3990_01043</name>
    <name evidence="6" type="ORF">UFOPK4245_00637</name>
    <name evidence="7" type="ORF">UFOPK4337_01082</name>
</gene>
<evidence type="ECO:0000313" key="4">
    <source>
        <dbReference type="EMBL" id="CAB4854876.1"/>
    </source>
</evidence>
<evidence type="ECO:0000313" key="2">
    <source>
        <dbReference type="EMBL" id="CAB4770154.1"/>
    </source>
</evidence>
<dbReference type="EMBL" id="CAFAAU010000002">
    <property type="protein sequence ID" value="CAB4797369.1"/>
    <property type="molecule type" value="Genomic_DNA"/>
</dbReference>
<evidence type="ECO:0000313" key="1">
    <source>
        <dbReference type="EMBL" id="CAB4701818.1"/>
    </source>
</evidence>
<protein>
    <submittedName>
        <fullName evidence="1">Unannotated protein</fullName>
    </submittedName>
</protein>
<sequence>MITSIFGRVLAGVAAVLASVGLAFSFSGISMATADGSIGSSASVATVPQCVWQISGASETITLEHTEFADDNHTKYVGQDFGLSGAGANTVKVFVGPAAAAGVSSDADNCAWYGLTNSAASGANVTYTLPSSPAFTSAASSAADDNSLGFALSGATTTGSHVAQLVVDLTKANCTNANAPTPSGTDWTGAATANLKTGSLSLTAAELLSSKTSTSSSCTWTTNLTTYVPGGKTPLHDSDTYTFTGPTVTTTLTADGIVG</sequence>